<dbReference type="OrthoDB" id="9956056at2"/>
<dbReference type="Proteomes" id="UP000011922">
    <property type="component" value="Unassembled WGS sequence"/>
</dbReference>
<proteinExistence type="predicted"/>
<name>M5Q0F6_DESAF</name>
<dbReference type="RefSeq" id="WP_005989828.1">
    <property type="nucleotide sequence ID" value="NZ_AOSV01000043.1"/>
</dbReference>
<evidence type="ECO:0000313" key="2">
    <source>
        <dbReference type="Proteomes" id="UP000011922"/>
    </source>
</evidence>
<protein>
    <recommendedName>
        <fullName evidence="3">CopG-like ribbon-helix-helix domain-containing protein</fullName>
    </recommendedName>
</protein>
<evidence type="ECO:0000313" key="1">
    <source>
        <dbReference type="EMBL" id="EMG35633.1"/>
    </source>
</evidence>
<evidence type="ECO:0008006" key="3">
    <source>
        <dbReference type="Google" id="ProtNLM"/>
    </source>
</evidence>
<organism evidence="1 2">
    <name type="scientific">Desulfocurvibacter africanus PCS</name>
    <dbReference type="NCBI Taxonomy" id="1262666"/>
    <lineage>
        <taxon>Bacteria</taxon>
        <taxon>Pseudomonadati</taxon>
        <taxon>Thermodesulfobacteriota</taxon>
        <taxon>Desulfovibrionia</taxon>
        <taxon>Desulfovibrionales</taxon>
        <taxon>Desulfovibrionaceae</taxon>
        <taxon>Desulfocurvibacter</taxon>
    </lineage>
</organism>
<dbReference type="EMBL" id="AOSV01000043">
    <property type="protein sequence ID" value="EMG35633.1"/>
    <property type="molecule type" value="Genomic_DNA"/>
</dbReference>
<accession>M5Q0F6</accession>
<dbReference type="AlphaFoldDB" id="M5Q0F6"/>
<sequence length="79" mass="9045">MKIAPGDKNLTNLKRYNLALPEELFKEVQAIADQNHTSVLEVLKRFIKLGLIVADISKKADARIIIKENTQERELLFLI</sequence>
<comment type="caution">
    <text evidence="1">The sequence shown here is derived from an EMBL/GenBank/DDBJ whole genome shotgun (WGS) entry which is preliminary data.</text>
</comment>
<gene>
    <name evidence="1" type="ORF">PCS_03610</name>
</gene>
<reference evidence="1 2" key="1">
    <citation type="journal article" date="2013" name="Genome Announc.">
        <title>Draft Genome Sequence for Desulfovibrio africanus Strain PCS.</title>
        <authorList>
            <person name="Brown S.D."/>
            <person name="Utturkar S.M."/>
            <person name="Arkin A.P."/>
            <person name="Deutschbauer A.M."/>
            <person name="Elias D.A."/>
            <person name="Hazen T.C."/>
            <person name="Chakraborty R."/>
        </authorList>
    </citation>
    <scope>NUCLEOTIDE SEQUENCE [LARGE SCALE GENOMIC DNA]</scope>
    <source>
        <strain evidence="1 2">PCS</strain>
    </source>
</reference>